<comment type="cofactor">
    <cofactor evidence="11">
        <name>heme</name>
        <dbReference type="ChEBI" id="CHEBI:30413"/>
    </cofactor>
</comment>
<evidence type="ECO:0008006" key="16">
    <source>
        <dbReference type="Google" id="ProtNLM"/>
    </source>
</evidence>
<reference evidence="14 15" key="1">
    <citation type="submission" date="2018-04" db="EMBL/GenBank/DDBJ databases">
        <authorList>
            <person name="Vogel A."/>
        </authorList>
    </citation>
    <scope>NUCLEOTIDE SEQUENCE [LARGE SCALE GENOMIC DNA]</scope>
</reference>
<evidence type="ECO:0000256" key="6">
    <source>
        <dbReference type="ARBA" id="ARBA00022989"/>
    </source>
</evidence>
<dbReference type="GO" id="GO:0003697">
    <property type="term" value="F:single-stranded DNA binding"/>
    <property type="evidence" value="ECO:0007669"/>
    <property type="project" value="InterPro"/>
</dbReference>
<name>A0A484MVR5_9ASTE</name>
<keyword evidence="8 11" id="KW-0408">Iron</keyword>
<dbReference type="GO" id="GO:0004497">
    <property type="term" value="F:monooxygenase activity"/>
    <property type="evidence" value="ECO:0007669"/>
    <property type="project" value="UniProtKB-KW"/>
</dbReference>
<dbReference type="CDD" id="cd11073">
    <property type="entry name" value="CYP76-like"/>
    <property type="match status" value="1"/>
</dbReference>
<dbReference type="GO" id="GO:0016020">
    <property type="term" value="C:membrane"/>
    <property type="evidence" value="ECO:0007669"/>
    <property type="project" value="UniProtKB-SubCell"/>
</dbReference>
<keyword evidence="5 11" id="KW-0479">Metal-binding</keyword>
<evidence type="ECO:0000256" key="8">
    <source>
        <dbReference type="ARBA" id="ARBA00023004"/>
    </source>
</evidence>
<dbReference type="InterPro" id="IPR000424">
    <property type="entry name" value="Primosome_PriB/ssb"/>
</dbReference>
<dbReference type="PANTHER" id="PTHR47950:SF4">
    <property type="entry name" value="GERANIOL 8-HYDROXYLASE-LIKE"/>
    <property type="match status" value="1"/>
</dbReference>
<evidence type="ECO:0000256" key="2">
    <source>
        <dbReference type="ARBA" id="ARBA00010617"/>
    </source>
</evidence>
<keyword evidence="6" id="KW-1133">Transmembrane helix</keyword>
<evidence type="ECO:0000256" key="3">
    <source>
        <dbReference type="ARBA" id="ARBA00022617"/>
    </source>
</evidence>
<evidence type="ECO:0000256" key="5">
    <source>
        <dbReference type="ARBA" id="ARBA00022723"/>
    </source>
</evidence>
<dbReference type="EMBL" id="OOIL02004480">
    <property type="protein sequence ID" value="VFQ92048.1"/>
    <property type="molecule type" value="Genomic_DNA"/>
</dbReference>
<dbReference type="PROSITE" id="PS50935">
    <property type="entry name" value="SSB"/>
    <property type="match status" value="1"/>
</dbReference>
<evidence type="ECO:0000256" key="10">
    <source>
        <dbReference type="ARBA" id="ARBA00023136"/>
    </source>
</evidence>
<dbReference type="Pfam" id="PF00067">
    <property type="entry name" value="p450"/>
    <property type="match status" value="1"/>
</dbReference>
<dbReference type="AlphaFoldDB" id="A0A484MVR5"/>
<dbReference type="FunFam" id="1.10.630.10:FF:000007">
    <property type="entry name" value="Cytochrome P450 76C4"/>
    <property type="match status" value="1"/>
</dbReference>
<proteinExistence type="inferred from homology"/>
<evidence type="ECO:0000256" key="9">
    <source>
        <dbReference type="ARBA" id="ARBA00023033"/>
    </source>
</evidence>
<dbReference type="PRINTS" id="PR00385">
    <property type="entry name" value="P450"/>
</dbReference>
<dbReference type="InterPro" id="IPR017972">
    <property type="entry name" value="Cyt_P450_CS"/>
</dbReference>
<keyword evidence="10" id="KW-0472">Membrane</keyword>
<evidence type="ECO:0000256" key="7">
    <source>
        <dbReference type="ARBA" id="ARBA00023002"/>
    </source>
</evidence>
<dbReference type="Proteomes" id="UP000595140">
    <property type="component" value="Unassembled WGS sequence"/>
</dbReference>
<comment type="similarity">
    <text evidence="2 13">Belongs to the cytochrome P450 family.</text>
</comment>
<keyword evidence="12" id="KW-0238">DNA-binding</keyword>
<protein>
    <recommendedName>
        <fullName evidence="16">Geraniol 8-hydroxylase</fullName>
    </recommendedName>
</protein>
<dbReference type="InterPro" id="IPR002401">
    <property type="entry name" value="Cyt_P450_E_grp-I"/>
</dbReference>
<organism evidence="14 15">
    <name type="scientific">Cuscuta campestris</name>
    <dbReference type="NCBI Taxonomy" id="132261"/>
    <lineage>
        <taxon>Eukaryota</taxon>
        <taxon>Viridiplantae</taxon>
        <taxon>Streptophyta</taxon>
        <taxon>Embryophyta</taxon>
        <taxon>Tracheophyta</taxon>
        <taxon>Spermatophyta</taxon>
        <taxon>Magnoliopsida</taxon>
        <taxon>eudicotyledons</taxon>
        <taxon>Gunneridae</taxon>
        <taxon>Pentapetalae</taxon>
        <taxon>asterids</taxon>
        <taxon>lamiids</taxon>
        <taxon>Solanales</taxon>
        <taxon>Convolvulaceae</taxon>
        <taxon>Cuscuteae</taxon>
        <taxon>Cuscuta</taxon>
        <taxon>Cuscuta subgen. Grammica</taxon>
        <taxon>Cuscuta sect. Cleistogrammica</taxon>
    </lineage>
</organism>
<keyword evidence="4" id="KW-0812">Transmembrane</keyword>
<keyword evidence="15" id="KW-1185">Reference proteome</keyword>
<keyword evidence="3 11" id="KW-0349">Heme</keyword>
<evidence type="ECO:0000313" key="14">
    <source>
        <dbReference type="EMBL" id="VFQ92048.1"/>
    </source>
</evidence>
<evidence type="ECO:0000256" key="4">
    <source>
        <dbReference type="ARBA" id="ARBA00022692"/>
    </source>
</evidence>
<dbReference type="SUPFAM" id="SSF48264">
    <property type="entry name" value="Cytochrome P450"/>
    <property type="match status" value="1"/>
</dbReference>
<evidence type="ECO:0000256" key="12">
    <source>
        <dbReference type="PROSITE-ProRule" id="PRU00252"/>
    </source>
</evidence>
<dbReference type="Gene3D" id="1.10.630.10">
    <property type="entry name" value="Cytochrome P450"/>
    <property type="match status" value="1"/>
</dbReference>
<keyword evidence="9 13" id="KW-0503">Monooxygenase</keyword>
<evidence type="ECO:0000256" key="1">
    <source>
        <dbReference type="ARBA" id="ARBA00004370"/>
    </source>
</evidence>
<accession>A0A484MVR5</accession>
<comment type="subcellular location">
    <subcellularLocation>
        <location evidence="1">Membrane</location>
    </subcellularLocation>
</comment>
<dbReference type="GO" id="GO:0020037">
    <property type="term" value="F:heme binding"/>
    <property type="evidence" value="ECO:0007669"/>
    <property type="project" value="InterPro"/>
</dbReference>
<dbReference type="PRINTS" id="PR00463">
    <property type="entry name" value="EP450I"/>
</dbReference>
<evidence type="ECO:0000256" key="13">
    <source>
        <dbReference type="RuleBase" id="RU000461"/>
    </source>
</evidence>
<evidence type="ECO:0000256" key="11">
    <source>
        <dbReference type="PIRSR" id="PIRSR602401-1"/>
    </source>
</evidence>
<dbReference type="InterPro" id="IPR001128">
    <property type="entry name" value="Cyt_P450"/>
</dbReference>
<gene>
    <name evidence="14" type="ORF">CCAM_LOCUS33824</name>
</gene>
<evidence type="ECO:0000313" key="15">
    <source>
        <dbReference type="Proteomes" id="UP000595140"/>
    </source>
</evidence>
<dbReference type="OrthoDB" id="2789670at2759"/>
<dbReference type="PANTHER" id="PTHR47950">
    <property type="entry name" value="CYTOCHROME P450, FAMILY 76, SUBFAMILY C, POLYPEPTIDE 5-RELATED"/>
    <property type="match status" value="1"/>
</dbReference>
<sequence length="501" mass="55506">MEIQSILVAAAALFAAWAFCLLLPKSIRRRKTLPPGPFPLPVIGSLHLLGDKPHISLSRLAAKYGPVMNLKLGTVNTVVISSPAAAKEALQKQDTFFSSGRAVSDALRAHDHHRYSVAFLPVSSQWRALRKMLTSHIFSGSKLDANRQLRHRKIQDLISYCRKISQEGGAVDIGMEVFKTNLNLLSNTVFSKDMCDPDSDSAKEFKDLVSSIMVEVGSPNVADYFPVLRLLDPLGVRRRTAGHFGKVLRLFKDLIDDRTAAMGERSSDGGGRDDDVLDSLLGSGEKGEAVDSTQIQHLFQDLFVAGTDTSSNTIEWAMSELLKNPDTMAKAQSELRKVIGKGKLVHETDITRLPYLQCVMKETLRLHPPVPFLIPRKVDQNLTLSGHTILKDSQILVNVWAIGRDPTVWEAPLEFKPERFLELGMDARGKDFELVPFGAGRRICPGLPMAMRMVPVMVGSLLNSFQWRIEGDVLPQDLDMEERFGITLARISPLRAIPIAV</sequence>
<feature type="binding site" description="axial binding residue" evidence="11">
    <location>
        <position position="444"/>
    </location>
    <ligand>
        <name>heme</name>
        <dbReference type="ChEBI" id="CHEBI:30413"/>
    </ligand>
    <ligandPart>
        <name>Fe</name>
        <dbReference type="ChEBI" id="CHEBI:18248"/>
    </ligandPart>
</feature>
<dbReference type="InterPro" id="IPR036396">
    <property type="entry name" value="Cyt_P450_sf"/>
</dbReference>
<dbReference type="GO" id="GO:0005506">
    <property type="term" value="F:iron ion binding"/>
    <property type="evidence" value="ECO:0007669"/>
    <property type="project" value="InterPro"/>
</dbReference>
<keyword evidence="7 13" id="KW-0560">Oxidoreductase</keyword>
<dbReference type="GO" id="GO:0016705">
    <property type="term" value="F:oxidoreductase activity, acting on paired donors, with incorporation or reduction of molecular oxygen"/>
    <property type="evidence" value="ECO:0007669"/>
    <property type="project" value="InterPro"/>
</dbReference>
<dbReference type="PROSITE" id="PS00086">
    <property type="entry name" value="CYTOCHROME_P450"/>
    <property type="match status" value="1"/>
</dbReference>